<evidence type="ECO:0000313" key="2">
    <source>
        <dbReference type="Proteomes" id="UP000827872"/>
    </source>
</evidence>
<proteinExistence type="predicted"/>
<reference evidence="1" key="1">
    <citation type="submission" date="2021-08" db="EMBL/GenBank/DDBJ databases">
        <title>The first chromosome-level gecko genome reveals the dynamic sex chromosomes of Neotropical dwarf geckos (Sphaerodactylidae: Sphaerodactylus).</title>
        <authorList>
            <person name="Pinto B.J."/>
            <person name="Keating S.E."/>
            <person name="Gamble T."/>
        </authorList>
    </citation>
    <scope>NUCLEOTIDE SEQUENCE</scope>
    <source>
        <strain evidence="1">TG3544</strain>
    </source>
</reference>
<comment type="caution">
    <text evidence="1">The sequence shown here is derived from an EMBL/GenBank/DDBJ whole genome shotgun (WGS) entry which is preliminary data.</text>
</comment>
<accession>A0ACB8G575</accession>
<protein>
    <submittedName>
        <fullName evidence="1">G patch domain-containing protein 2-like</fullName>
    </submittedName>
</protein>
<dbReference type="Proteomes" id="UP000827872">
    <property type="component" value="Linkage Group LG02"/>
</dbReference>
<organism evidence="1 2">
    <name type="scientific">Sphaerodactylus townsendi</name>
    <dbReference type="NCBI Taxonomy" id="933632"/>
    <lineage>
        <taxon>Eukaryota</taxon>
        <taxon>Metazoa</taxon>
        <taxon>Chordata</taxon>
        <taxon>Craniata</taxon>
        <taxon>Vertebrata</taxon>
        <taxon>Euteleostomi</taxon>
        <taxon>Lepidosauria</taxon>
        <taxon>Squamata</taxon>
        <taxon>Bifurcata</taxon>
        <taxon>Gekkota</taxon>
        <taxon>Sphaerodactylidae</taxon>
        <taxon>Sphaerodactylus</taxon>
    </lineage>
</organism>
<gene>
    <name evidence="1" type="primary">GPATCH2L_2</name>
    <name evidence="1" type="ORF">K3G42_030931</name>
</gene>
<keyword evidence="2" id="KW-1185">Reference proteome</keyword>
<dbReference type="EMBL" id="CM037615">
    <property type="protein sequence ID" value="KAH8014679.1"/>
    <property type="molecule type" value="Genomic_DNA"/>
</dbReference>
<evidence type="ECO:0000313" key="1">
    <source>
        <dbReference type="EMBL" id="KAH8014679.1"/>
    </source>
</evidence>
<sequence length="188" mass="21048">MRMVQETDTSSVCSSSDTGLFTNDEGRQGDDEQSDWFYEGECVSGFTVPNLLPKWGPDHRSDVERMDSSLEKASDPTFLLPSRPATGGFHGRLNRLPSVASRCLRKGRRRLIGKETIMSAIGTERISHIIGDPCQKDFWLPSVGMRCRNQFNPLSPLYSLDVLSDASHRRCSPAHCTASTLLQLEKWL</sequence>
<name>A0ACB8G575_9SAUR</name>